<accession>A0A8H5KUX7</accession>
<comment type="caution">
    <text evidence="2">The sequence shown here is derived from an EMBL/GenBank/DDBJ whole genome shotgun (WGS) entry which is preliminary data.</text>
</comment>
<evidence type="ECO:0000259" key="1">
    <source>
        <dbReference type="Pfam" id="PF20248"/>
    </source>
</evidence>
<name>A0A8H5KUX7_9HYPO</name>
<dbReference type="Pfam" id="PF20248">
    <property type="entry name" value="DUF6603"/>
    <property type="match status" value="1"/>
</dbReference>
<keyword evidence="3" id="KW-1185">Reference proteome</keyword>
<evidence type="ECO:0000313" key="3">
    <source>
        <dbReference type="Proteomes" id="UP000546213"/>
    </source>
</evidence>
<dbReference type="AlphaFoldDB" id="A0A8H5KUX7"/>
<protein>
    <recommendedName>
        <fullName evidence="1">DUF6603 domain-containing protein</fullName>
    </recommendedName>
</protein>
<feature type="domain" description="DUF6603" evidence="1">
    <location>
        <begin position="46"/>
        <end position="153"/>
    </location>
</feature>
<dbReference type="EMBL" id="JAAOAS010000341">
    <property type="protein sequence ID" value="KAF5579131.1"/>
    <property type="molecule type" value="Genomic_DNA"/>
</dbReference>
<reference evidence="2 3" key="1">
    <citation type="submission" date="2020-05" db="EMBL/GenBank/DDBJ databases">
        <title>Identification and distribution of gene clusters putatively required for synthesis of sphingolipid metabolism inhibitors in phylogenetically diverse species of the filamentous fungus Fusarium.</title>
        <authorList>
            <person name="Kim H.-S."/>
            <person name="Busman M."/>
            <person name="Brown D.W."/>
            <person name="Divon H."/>
            <person name="Uhlig S."/>
            <person name="Proctor R.H."/>
        </authorList>
    </citation>
    <scope>NUCLEOTIDE SEQUENCE [LARGE SCALE GENOMIC DNA]</scope>
    <source>
        <strain evidence="2 3">NRRL 36939</strain>
    </source>
</reference>
<dbReference type="OrthoDB" id="5352492at2759"/>
<dbReference type="InterPro" id="IPR046538">
    <property type="entry name" value="DUF6603"/>
</dbReference>
<evidence type="ECO:0000313" key="2">
    <source>
        <dbReference type="EMBL" id="KAF5579131.1"/>
    </source>
</evidence>
<gene>
    <name evidence="2" type="ORF">FPCIR_11271</name>
</gene>
<proteinExistence type="predicted"/>
<organism evidence="2 3">
    <name type="scientific">Fusarium pseudocircinatum</name>
    <dbReference type="NCBI Taxonomy" id="56676"/>
    <lineage>
        <taxon>Eukaryota</taxon>
        <taxon>Fungi</taxon>
        <taxon>Dikarya</taxon>
        <taxon>Ascomycota</taxon>
        <taxon>Pezizomycotina</taxon>
        <taxon>Sordariomycetes</taxon>
        <taxon>Hypocreomycetidae</taxon>
        <taxon>Hypocreales</taxon>
        <taxon>Nectriaceae</taxon>
        <taxon>Fusarium</taxon>
        <taxon>Fusarium fujikuroi species complex</taxon>
    </lineage>
</organism>
<dbReference type="Proteomes" id="UP000546213">
    <property type="component" value="Unassembled WGS sequence"/>
</dbReference>
<sequence>MDFLLPHDQEFMAEIPFPDFVLGGLPGTRLLDFAEPRATHIYGHGAVIATVTPKVLLDIYGQAKVKMPPSVETKKAYLNVDIGLKSSVDFNTGSMVIKASPGPYSFVLGPACHLSGGFALATWWDPSKAAGDWVFTVGGYHPQFNVPQHCPKISEPQAVAGSHG</sequence>